<evidence type="ECO:0000256" key="13">
    <source>
        <dbReference type="RuleBase" id="RU364017"/>
    </source>
</evidence>
<comment type="similarity">
    <text evidence="2 13">Belongs to the peptidase M36 family.</text>
</comment>
<evidence type="ECO:0000256" key="1">
    <source>
        <dbReference type="ARBA" id="ARBA00004613"/>
    </source>
</evidence>
<dbReference type="GO" id="GO:0005576">
    <property type="term" value="C:extracellular region"/>
    <property type="evidence" value="ECO:0007669"/>
    <property type="project" value="UniProtKB-SubCell"/>
</dbReference>
<dbReference type="SUPFAM" id="SSF55486">
    <property type="entry name" value="Metalloproteases ('zincins'), catalytic domain"/>
    <property type="match status" value="1"/>
</dbReference>
<comment type="cofactor">
    <cofactor evidence="12">
        <name>Zn(2+)</name>
        <dbReference type="ChEBI" id="CHEBI:29105"/>
    </cofactor>
    <text evidence="12">Binds 1 zinc ion per subunit.</text>
</comment>
<dbReference type="Gene3D" id="3.10.170.10">
    <property type="match status" value="1"/>
</dbReference>
<feature type="active site" evidence="11">
    <location>
        <position position="433"/>
    </location>
</feature>
<dbReference type="GO" id="GO:0006508">
    <property type="term" value="P:proteolysis"/>
    <property type="evidence" value="ECO:0007669"/>
    <property type="project" value="UniProtKB-KW"/>
</dbReference>
<keyword evidence="17" id="KW-1185">Reference proteome</keyword>
<dbReference type="PANTHER" id="PTHR33478">
    <property type="entry name" value="EXTRACELLULAR METALLOPROTEINASE MEP"/>
    <property type="match status" value="1"/>
</dbReference>
<dbReference type="GO" id="GO:0004222">
    <property type="term" value="F:metalloendopeptidase activity"/>
    <property type="evidence" value="ECO:0007669"/>
    <property type="project" value="InterPro"/>
</dbReference>
<evidence type="ECO:0000256" key="11">
    <source>
        <dbReference type="PIRSR" id="PIRSR601842-1"/>
    </source>
</evidence>
<evidence type="ECO:0000256" key="10">
    <source>
        <dbReference type="ARBA" id="ARBA00023145"/>
    </source>
</evidence>
<gene>
    <name evidence="16" type="primary">mep</name>
    <name evidence="16" type="ORF">LHYA1_G002120</name>
</gene>
<name>A0A8H8R592_9HELO</name>
<evidence type="ECO:0000256" key="6">
    <source>
        <dbReference type="ARBA" id="ARBA00022729"/>
    </source>
</evidence>
<reference evidence="16 17" key="1">
    <citation type="submission" date="2018-05" db="EMBL/GenBank/DDBJ databases">
        <title>Genome sequencing and assembly of the regulated plant pathogen Lachnellula willkommii and related sister species for the development of diagnostic species identification markers.</title>
        <authorList>
            <person name="Giroux E."/>
            <person name="Bilodeau G."/>
        </authorList>
    </citation>
    <scope>NUCLEOTIDE SEQUENCE [LARGE SCALE GENOMIC DNA]</scope>
    <source>
        <strain evidence="16 17">CBS 185.66</strain>
    </source>
</reference>
<evidence type="ECO:0000256" key="7">
    <source>
        <dbReference type="ARBA" id="ARBA00022801"/>
    </source>
</evidence>
<evidence type="ECO:0000259" key="15">
    <source>
        <dbReference type="Pfam" id="PF07504"/>
    </source>
</evidence>
<dbReference type="Pfam" id="PF02128">
    <property type="entry name" value="Peptidase_M36"/>
    <property type="match status" value="1"/>
</dbReference>
<dbReference type="AlphaFoldDB" id="A0A8H8R592"/>
<dbReference type="InterPro" id="IPR027268">
    <property type="entry name" value="Peptidase_M4/M1_CTD_sf"/>
</dbReference>
<feature type="binding site" evidence="12">
    <location>
        <position position="462"/>
    </location>
    <ligand>
        <name>Zn(2+)</name>
        <dbReference type="ChEBI" id="CHEBI:29105"/>
        <note>catalytic</note>
    </ligand>
</feature>
<evidence type="ECO:0000256" key="12">
    <source>
        <dbReference type="PIRSR" id="PIRSR601842-2"/>
    </source>
</evidence>
<dbReference type="Proteomes" id="UP000431533">
    <property type="component" value="Unassembled WGS sequence"/>
</dbReference>
<evidence type="ECO:0000256" key="3">
    <source>
        <dbReference type="ARBA" id="ARBA00022525"/>
    </source>
</evidence>
<keyword evidence="6" id="KW-0732">Signal</keyword>
<evidence type="ECO:0000256" key="5">
    <source>
        <dbReference type="ARBA" id="ARBA00022723"/>
    </source>
</evidence>
<dbReference type="CDD" id="cd09596">
    <property type="entry name" value="M36"/>
    <property type="match status" value="1"/>
</dbReference>
<evidence type="ECO:0000313" key="17">
    <source>
        <dbReference type="Proteomes" id="UP000431533"/>
    </source>
</evidence>
<dbReference type="GeneID" id="41982318"/>
<dbReference type="GO" id="GO:0008270">
    <property type="term" value="F:zinc ion binding"/>
    <property type="evidence" value="ECO:0007669"/>
    <property type="project" value="InterPro"/>
</dbReference>
<sequence>MRVIAAASAAAFLASQAFSHPTSATPRRSLSRRVVDLNAFRLDTVADYSNSTSTAKTITASPLFKREDYVDAATAHVKTVAPGKEFRLVDDHYIGSNGIAHVNFKQTVHELDIDNADFNVNIAKDGSVFSYGSSFYSGATPSENPLVKRAQIDPVAALNGVSNVLALPITATDATAKPEASAAEHYVIEGTTGAYQDPKARLVYFQNSDNTLSLTWRVETDLNDDWLLSYVDADSGSKILGVVNYVAEASYRVYPWGINDPSKGDRVLETDPWDTNASTFTWQSDGSTTYSVTRGNNGIAQANYEGDDAYLNDYRPTATKSSFDFDFSLSWTNFKTYSNSSVTQIFYTANMYHDLLYDLGFNEAAGNFETNNDGTGGIGSDAVILNSQDGSGTNNANFATPPDGQAGRMRMFMWTTATPNRDCAFDAGVIIHEYTHGVSNRLTGGPANVNCLNVLEAGGMGEGWGDAMAIVIHTKTTDTRDTDYPMGDWVDNNPAGIRSYLYSTSLDTNPLTYESLNSLNEVHAIGTAWATIIYEIMWNLVDKHGITADRRPTFDDNGVPTDGRFLTMKLVIDGMALQPCSPTFISARDAIIDADKALTGGDNVCELWTAFAKRGVGADATRGTSTGRTESYDLPSGVC</sequence>
<keyword evidence="3 13" id="KW-0964">Secreted</keyword>
<feature type="region of interest" description="Disordered" evidence="14">
    <location>
        <begin position="619"/>
        <end position="639"/>
    </location>
</feature>
<keyword evidence="9 13" id="KW-0482">Metalloprotease</keyword>
<keyword evidence="7 13" id="KW-0378">Hydrolase</keyword>
<feature type="binding site" evidence="12">
    <location>
        <position position="436"/>
    </location>
    <ligand>
        <name>Zn(2+)</name>
        <dbReference type="ChEBI" id="CHEBI:29105"/>
        <note>catalytic</note>
    </ligand>
</feature>
<feature type="binding site" evidence="12">
    <location>
        <position position="432"/>
    </location>
    <ligand>
        <name>Zn(2+)</name>
        <dbReference type="ChEBI" id="CHEBI:29105"/>
        <note>catalytic</note>
    </ligand>
</feature>
<dbReference type="EC" id="3.4.24.-" evidence="13"/>
<evidence type="ECO:0000256" key="9">
    <source>
        <dbReference type="ARBA" id="ARBA00023049"/>
    </source>
</evidence>
<comment type="subcellular location">
    <subcellularLocation>
        <location evidence="1 13">Secreted</location>
    </subcellularLocation>
</comment>
<comment type="caution">
    <text evidence="16">The sequence shown here is derived from an EMBL/GenBank/DDBJ whole genome shotgun (WGS) entry which is preliminary data.</text>
</comment>
<dbReference type="InterPro" id="IPR050371">
    <property type="entry name" value="Fungal_virulence_M36"/>
</dbReference>
<evidence type="ECO:0000313" key="16">
    <source>
        <dbReference type="EMBL" id="TVY28847.1"/>
    </source>
</evidence>
<keyword evidence="8 12" id="KW-0862">Zinc</keyword>
<keyword evidence="4 13" id="KW-0645">Protease</keyword>
<evidence type="ECO:0000256" key="8">
    <source>
        <dbReference type="ARBA" id="ARBA00022833"/>
    </source>
</evidence>
<feature type="domain" description="FTP" evidence="15">
    <location>
        <begin position="85"/>
        <end position="135"/>
    </location>
</feature>
<dbReference type="EMBL" id="QGMH01000025">
    <property type="protein sequence ID" value="TVY28847.1"/>
    <property type="molecule type" value="Genomic_DNA"/>
</dbReference>
<organism evidence="16 17">
    <name type="scientific">Lachnellula hyalina</name>
    <dbReference type="NCBI Taxonomy" id="1316788"/>
    <lineage>
        <taxon>Eukaryota</taxon>
        <taxon>Fungi</taxon>
        <taxon>Dikarya</taxon>
        <taxon>Ascomycota</taxon>
        <taxon>Pezizomycotina</taxon>
        <taxon>Leotiomycetes</taxon>
        <taxon>Helotiales</taxon>
        <taxon>Lachnaceae</taxon>
        <taxon>Lachnellula</taxon>
    </lineage>
</organism>
<keyword evidence="10 13" id="KW-0865">Zymogen</keyword>
<protein>
    <recommendedName>
        <fullName evidence="13">Extracellular metalloproteinase</fullName>
        <ecNumber evidence="13">3.4.24.-</ecNumber>
    </recommendedName>
    <alternativeName>
        <fullName evidence="13">Fungalysin</fullName>
    </alternativeName>
</protein>
<dbReference type="OrthoDB" id="3227768at2759"/>
<dbReference type="InterPro" id="IPR011096">
    <property type="entry name" value="FTP_domain"/>
</dbReference>
<evidence type="ECO:0000256" key="14">
    <source>
        <dbReference type="SAM" id="MobiDB-lite"/>
    </source>
</evidence>
<evidence type="ECO:0000256" key="2">
    <source>
        <dbReference type="ARBA" id="ARBA00006006"/>
    </source>
</evidence>
<feature type="binding site" evidence="12">
    <location>
        <position position="248"/>
    </location>
    <ligand>
        <name>Zn(2+)</name>
        <dbReference type="ChEBI" id="CHEBI:29105"/>
        <note>catalytic</note>
    </ligand>
</feature>
<evidence type="ECO:0000256" key="4">
    <source>
        <dbReference type="ARBA" id="ARBA00022670"/>
    </source>
</evidence>
<accession>A0A8H8R592</accession>
<dbReference type="Gene3D" id="1.10.390.10">
    <property type="entry name" value="Neutral Protease Domain 2"/>
    <property type="match status" value="1"/>
</dbReference>
<dbReference type="PANTHER" id="PTHR33478:SF1">
    <property type="entry name" value="EXTRACELLULAR METALLOPROTEINASE MEP"/>
    <property type="match status" value="1"/>
</dbReference>
<dbReference type="RefSeq" id="XP_031007635.1">
    <property type="nucleotide sequence ID" value="XM_031147098.1"/>
</dbReference>
<keyword evidence="5 12" id="KW-0479">Metal-binding</keyword>
<dbReference type="InterPro" id="IPR001842">
    <property type="entry name" value="Peptidase_M36"/>
</dbReference>
<proteinExistence type="inferred from homology"/>
<dbReference type="Pfam" id="PF07504">
    <property type="entry name" value="FTP"/>
    <property type="match status" value="1"/>
</dbReference>
<dbReference type="PRINTS" id="PR00999">
    <property type="entry name" value="FUNGALYSIN"/>
</dbReference>